<keyword evidence="2" id="KW-1185">Reference proteome</keyword>
<protein>
    <submittedName>
        <fullName evidence="1">Uncharacterized protein</fullName>
    </submittedName>
</protein>
<comment type="caution">
    <text evidence="1">The sequence shown here is derived from an EMBL/GenBank/DDBJ whole genome shotgun (WGS) entry which is preliminary data.</text>
</comment>
<organism evidence="1 2">
    <name type="scientific">Trifolium medium</name>
    <dbReference type="NCBI Taxonomy" id="97028"/>
    <lineage>
        <taxon>Eukaryota</taxon>
        <taxon>Viridiplantae</taxon>
        <taxon>Streptophyta</taxon>
        <taxon>Embryophyta</taxon>
        <taxon>Tracheophyta</taxon>
        <taxon>Spermatophyta</taxon>
        <taxon>Magnoliopsida</taxon>
        <taxon>eudicotyledons</taxon>
        <taxon>Gunneridae</taxon>
        <taxon>Pentapetalae</taxon>
        <taxon>rosids</taxon>
        <taxon>fabids</taxon>
        <taxon>Fabales</taxon>
        <taxon>Fabaceae</taxon>
        <taxon>Papilionoideae</taxon>
        <taxon>50 kb inversion clade</taxon>
        <taxon>NPAAA clade</taxon>
        <taxon>Hologalegina</taxon>
        <taxon>IRL clade</taxon>
        <taxon>Trifolieae</taxon>
        <taxon>Trifolium</taxon>
    </lineage>
</organism>
<dbReference type="EMBL" id="LXQA011266634">
    <property type="protein sequence ID" value="MCI91238.1"/>
    <property type="molecule type" value="Genomic_DNA"/>
</dbReference>
<feature type="non-terminal residue" evidence="1">
    <location>
        <position position="1"/>
    </location>
</feature>
<name>A0A392VS69_9FABA</name>
<evidence type="ECO:0000313" key="1">
    <source>
        <dbReference type="EMBL" id="MCI91238.1"/>
    </source>
</evidence>
<reference evidence="1 2" key="1">
    <citation type="journal article" date="2018" name="Front. Plant Sci.">
        <title>Red Clover (Trifolium pratense) and Zigzag Clover (T. medium) - A Picture of Genomic Similarities and Differences.</title>
        <authorList>
            <person name="Dluhosova J."/>
            <person name="Istvanek J."/>
            <person name="Nedelnik J."/>
            <person name="Repkova J."/>
        </authorList>
    </citation>
    <scope>NUCLEOTIDE SEQUENCE [LARGE SCALE GENOMIC DNA]</scope>
    <source>
        <strain evidence="2">cv. 10/8</strain>
        <tissue evidence="1">Leaf</tissue>
    </source>
</reference>
<dbReference type="Proteomes" id="UP000265520">
    <property type="component" value="Unassembled WGS sequence"/>
</dbReference>
<dbReference type="AlphaFoldDB" id="A0A392VS69"/>
<sequence>AYGALHRSIRQLKISLCQLRVAPSSVVRCAVVLFC</sequence>
<accession>A0A392VS69</accession>
<proteinExistence type="predicted"/>
<evidence type="ECO:0000313" key="2">
    <source>
        <dbReference type="Proteomes" id="UP000265520"/>
    </source>
</evidence>